<gene>
    <name evidence="1" type="ORF">FHS57_005109</name>
</gene>
<name>A0A7W5ZQ86_9BACT</name>
<dbReference type="Proteomes" id="UP000541352">
    <property type="component" value="Unassembled WGS sequence"/>
</dbReference>
<dbReference type="EMBL" id="JACIBY010000014">
    <property type="protein sequence ID" value="MBB3841088.1"/>
    <property type="molecule type" value="Genomic_DNA"/>
</dbReference>
<organism evidence="1 2">
    <name type="scientific">Runella defluvii</name>
    <dbReference type="NCBI Taxonomy" id="370973"/>
    <lineage>
        <taxon>Bacteria</taxon>
        <taxon>Pseudomonadati</taxon>
        <taxon>Bacteroidota</taxon>
        <taxon>Cytophagia</taxon>
        <taxon>Cytophagales</taxon>
        <taxon>Spirosomataceae</taxon>
        <taxon>Runella</taxon>
    </lineage>
</organism>
<protein>
    <submittedName>
        <fullName evidence="1">Uncharacterized protein</fullName>
    </submittedName>
</protein>
<proteinExistence type="predicted"/>
<sequence>MLRLTFFFEDSHIELDFSAVMNFFHFYGHEIHQVLMVNDFLIDVFKKMPTAQFNKGFTEDFKQHALQCLERNKEKICLVMDDFFLGGDHERANVFYEGVKRLNEGEDLETVNAFFSQKAKELR</sequence>
<comment type="caution">
    <text evidence="1">The sequence shown here is derived from an EMBL/GenBank/DDBJ whole genome shotgun (WGS) entry which is preliminary data.</text>
</comment>
<reference evidence="1 2" key="1">
    <citation type="submission" date="2020-08" db="EMBL/GenBank/DDBJ databases">
        <title>Genomic Encyclopedia of Type Strains, Phase IV (KMG-IV): sequencing the most valuable type-strain genomes for metagenomic binning, comparative biology and taxonomic classification.</title>
        <authorList>
            <person name="Goeker M."/>
        </authorList>
    </citation>
    <scope>NUCLEOTIDE SEQUENCE [LARGE SCALE GENOMIC DNA]</scope>
    <source>
        <strain evidence="1 2">DSM 17976</strain>
    </source>
</reference>
<evidence type="ECO:0000313" key="1">
    <source>
        <dbReference type="EMBL" id="MBB3841088.1"/>
    </source>
</evidence>
<dbReference type="RefSeq" id="WP_183978521.1">
    <property type="nucleotide sequence ID" value="NZ_JACIBY010000014.1"/>
</dbReference>
<keyword evidence="2" id="KW-1185">Reference proteome</keyword>
<dbReference type="AlphaFoldDB" id="A0A7W5ZQ86"/>
<accession>A0A7W5ZQ86</accession>
<evidence type="ECO:0000313" key="2">
    <source>
        <dbReference type="Proteomes" id="UP000541352"/>
    </source>
</evidence>